<dbReference type="EMBL" id="CAJNOW010006681">
    <property type="protein sequence ID" value="CAF1493652.1"/>
    <property type="molecule type" value="Genomic_DNA"/>
</dbReference>
<dbReference type="OrthoDB" id="10006023at2759"/>
<gene>
    <name evidence="9" type="ORF">CJN711_LOCUS8690</name>
    <name evidence="10" type="ORF">KQP761_LOCUS14236</name>
    <name evidence="11" type="ORF">MBJ925_LOCUS12451</name>
    <name evidence="14" type="ORF">UXM345_LOCUS983</name>
    <name evidence="12" type="ORF">WKI299_LOCUS34227</name>
    <name evidence="13" type="ORF">XDN619_LOCUS36570</name>
</gene>
<dbReference type="AlphaFoldDB" id="A0A814RK92"/>
<sequence length="614" mass="68587">MAALKPLLDAECGTTNPLIKLSQFYSRDNTLVTQDGLIKPATNNFSNANLTGGSNATIDELVNEYHRPIAAPNTFHLEGLLTGLRLADDTVDNTNKHEYEWTTQFLDSLTNDFSSFSTNTSKPNNNYSSPIAHPLSNQQIQAPPHIMNDFNIQQQSQWMPWNEQSYIPQTSAFSLNSNSTFLDQQPSNVDAAFDNDTVKAAQNIFALLQETQFAADSEFKNFVEHVAGGNGEKSTVDAKTQQATGETKDVTVDKWINEFSNDLSNESEWQNDWATDAVNLSSLDDQIPRSQSWLRHLMDDNYSEYKFSKANSFLDHSTPFEEGLKRLQAHDIVNAVLLFEAAVQKEPNHVEAWLYLGITQSENEQDGPAICALKKCVELDPKNLQAYITLASCYANEMLTNEALDSLRKWLANNDKYSHLLSNRRSQITTTNEPRLIDELAFEELQELFLQAISLSNNPNDIDSDLQVCLGVLFHLPGDYDKAAECFNTAVLAKPDDALLWNKLGAALANGGQSEKAVDAYYHALTLSPGFVRARYNLGISCFNLSAYKQAVEHFLTALKQQSEGIGPQGTHVQMSENIWRTLAIAIGHLQRPDLENSVAKKDLSKLLTEFQIE</sequence>
<dbReference type="Proteomes" id="UP000663824">
    <property type="component" value="Unassembled WGS sequence"/>
</dbReference>
<dbReference type="GO" id="GO:0005052">
    <property type="term" value="F:peroxisome matrix targeting signal-1 binding"/>
    <property type="evidence" value="ECO:0007669"/>
    <property type="project" value="TreeGrafter"/>
</dbReference>
<evidence type="ECO:0000256" key="2">
    <source>
        <dbReference type="ARBA" id="ARBA00004496"/>
    </source>
</evidence>
<keyword evidence="6 8" id="KW-0802">TPR repeat</keyword>
<evidence type="ECO:0000313" key="9">
    <source>
        <dbReference type="EMBL" id="CAF1133637.1"/>
    </source>
</evidence>
<dbReference type="GO" id="GO:0016560">
    <property type="term" value="P:protein import into peroxisome matrix, docking"/>
    <property type="evidence" value="ECO:0007669"/>
    <property type="project" value="TreeGrafter"/>
</dbReference>
<feature type="repeat" description="TPR" evidence="8">
    <location>
        <begin position="350"/>
        <end position="383"/>
    </location>
</feature>
<dbReference type="Gene3D" id="1.25.40.10">
    <property type="entry name" value="Tetratricopeptide repeat domain"/>
    <property type="match status" value="1"/>
</dbReference>
<dbReference type="EMBL" id="CAJNRG010018887">
    <property type="protein sequence ID" value="CAF2265226.1"/>
    <property type="molecule type" value="Genomic_DNA"/>
</dbReference>
<evidence type="ECO:0000256" key="3">
    <source>
        <dbReference type="ARBA" id="ARBA00005348"/>
    </source>
</evidence>
<keyword evidence="7" id="KW-0576">Peroxisome</keyword>
<dbReference type="Proteomes" id="UP000663856">
    <property type="component" value="Unassembled WGS sequence"/>
</dbReference>
<evidence type="ECO:0000313" key="12">
    <source>
        <dbReference type="EMBL" id="CAF2195690.1"/>
    </source>
</evidence>
<dbReference type="PANTHER" id="PTHR10130">
    <property type="entry name" value="PEROXISOMAL TARGETING SIGNAL 1 RECEPTOR PEX5"/>
    <property type="match status" value="1"/>
</dbReference>
<accession>A0A814RK92</accession>
<protein>
    <recommendedName>
        <fullName evidence="16">Peroxisomal targeting signal 1 receptor</fullName>
    </recommendedName>
</protein>
<evidence type="ECO:0000256" key="7">
    <source>
        <dbReference type="ARBA" id="ARBA00023140"/>
    </source>
</evidence>
<dbReference type="InterPro" id="IPR024111">
    <property type="entry name" value="PEX5/PEX5L"/>
</dbReference>
<dbReference type="PANTHER" id="PTHR10130:SF0">
    <property type="entry name" value="GH08708P"/>
    <property type="match status" value="1"/>
</dbReference>
<comment type="caution">
    <text evidence="9">The sequence shown here is derived from an EMBL/GenBank/DDBJ whole genome shotgun (WGS) entry which is preliminary data.</text>
</comment>
<dbReference type="EMBL" id="CAJNRE010005635">
    <property type="protein sequence ID" value="CAF2047688.1"/>
    <property type="molecule type" value="Genomic_DNA"/>
</dbReference>
<dbReference type="EMBL" id="CAJNOV010003225">
    <property type="protein sequence ID" value="CAF1133637.1"/>
    <property type="molecule type" value="Genomic_DNA"/>
</dbReference>
<evidence type="ECO:0000256" key="5">
    <source>
        <dbReference type="ARBA" id="ARBA00022737"/>
    </source>
</evidence>
<dbReference type="InterPro" id="IPR011990">
    <property type="entry name" value="TPR-like_helical_dom_sf"/>
</dbReference>
<evidence type="ECO:0000256" key="1">
    <source>
        <dbReference type="ARBA" id="ARBA00004275"/>
    </source>
</evidence>
<dbReference type="SMART" id="SM00028">
    <property type="entry name" value="TPR"/>
    <property type="match status" value="5"/>
</dbReference>
<keyword evidence="4" id="KW-0963">Cytoplasm</keyword>
<evidence type="ECO:0000313" key="15">
    <source>
        <dbReference type="Proteomes" id="UP000663855"/>
    </source>
</evidence>
<dbReference type="PROSITE" id="PS50005">
    <property type="entry name" value="TPR"/>
    <property type="match status" value="3"/>
</dbReference>
<evidence type="ECO:0000313" key="13">
    <source>
        <dbReference type="EMBL" id="CAF2265226.1"/>
    </source>
</evidence>
<evidence type="ECO:0000256" key="6">
    <source>
        <dbReference type="ARBA" id="ARBA00022803"/>
    </source>
</evidence>
<dbReference type="SUPFAM" id="SSF48452">
    <property type="entry name" value="TPR-like"/>
    <property type="match status" value="1"/>
</dbReference>
<evidence type="ECO:0000313" key="14">
    <source>
        <dbReference type="EMBL" id="CAF3733584.1"/>
    </source>
</evidence>
<dbReference type="Pfam" id="PF13432">
    <property type="entry name" value="TPR_16"/>
    <property type="match status" value="1"/>
</dbReference>
<reference evidence="9" key="1">
    <citation type="submission" date="2021-02" db="EMBL/GenBank/DDBJ databases">
        <authorList>
            <person name="Nowell W R."/>
        </authorList>
    </citation>
    <scope>NUCLEOTIDE SEQUENCE</scope>
</reference>
<organism evidence="9 15">
    <name type="scientific">Rotaria magnacalcarata</name>
    <dbReference type="NCBI Taxonomy" id="392030"/>
    <lineage>
        <taxon>Eukaryota</taxon>
        <taxon>Metazoa</taxon>
        <taxon>Spiralia</taxon>
        <taxon>Gnathifera</taxon>
        <taxon>Rotifera</taxon>
        <taxon>Eurotatoria</taxon>
        <taxon>Bdelloidea</taxon>
        <taxon>Philodinida</taxon>
        <taxon>Philodinidae</taxon>
        <taxon>Rotaria</taxon>
    </lineage>
</organism>
<evidence type="ECO:0008006" key="16">
    <source>
        <dbReference type="Google" id="ProtNLM"/>
    </source>
</evidence>
<dbReference type="Proteomes" id="UP000663834">
    <property type="component" value="Unassembled WGS sequence"/>
</dbReference>
<feature type="repeat" description="TPR" evidence="8">
    <location>
        <begin position="464"/>
        <end position="497"/>
    </location>
</feature>
<dbReference type="GO" id="GO:0005829">
    <property type="term" value="C:cytosol"/>
    <property type="evidence" value="ECO:0007669"/>
    <property type="project" value="TreeGrafter"/>
</dbReference>
<name>A0A814RK92_9BILA</name>
<feature type="repeat" description="TPR" evidence="8">
    <location>
        <begin position="498"/>
        <end position="531"/>
    </location>
</feature>
<comment type="similarity">
    <text evidence="3">Belongs to the peroxisomal targeting signal receptor family.</text>
</comment>
<evidence type="ECO:0000313" key="10">
    <source>
        <dbReference type="EMBL" id="CAF1493652.1"/>
    </source>
</evidence>
<keyword evidence="5" id="KW-0677">Repeat</keyword>
<evidence type="ECO:0000256" key="4">
    <source>
        <dbReference type="ARBA" id="ARBA00022490"/>
    </source>
</evidence>
<dbReference type="EMBL" id="CAJNRF010016387">
    <property type="protein sequence ID" value="CAF2195690.1"/>
    <property type="molecule type" value="Genomic_DNA"/>
</dbReference>
<dbReference type="GO" id="GO:0005778">
    <property type="term" value="C:peroxisomal membrane"/>
    <property type="evidence" value="ECO:0007669"/>
    <property type="project" value="TreeGrafter"/>
</dbReference>
<evidence type="ECO:0000313" key="11">
    <source>
        <dbReference type="EMBL" id="CAF2047688.1"/>
    </source>
</evidence>
<proteinExistence type="inferred from homology"/>
<dbReference type="EMBL" id="CAJOBF010000049">
    <property type="protein sequence ID" value="CAF3733584.1"/>
    <property type="molecule type" value="Genomic_DNA"/>
</dbReference>
<dbReference type="Proteomes" id="UP000663887">
    <property type="component" value="Unassembled WGS sequence"/>
</dbReference>
<dbReference type="InterPro" id="IPR019734">
    <property type="entry name" value="TPR_rpt"/>
</dbReference>
<dbReference type="Proteomes" id="UP000663855">
    <property type="component" value="Unassembled WGS sequence"/>
</dbReference>
<dbReference type="Proteomes" id="UP000663842">
    <property type="component" value="Unassembled WGS sequence"/>
</dbReference>
<evidence type="ECO:0000256" key="8">
    <source>
        <dbReference type="PROSITE-ProRule" id="PRU00339"/>
    </source>
</evidence>
<comment type="subcellular location">
    <subcellularLocation>
        <location evidence="2">Cytoplasm</location>
    </subcellularLocation>
    <subcellularLocation>
        <location evidence="1">Peroxisome</location>
    </subcellularLocation>
</comment>